<dbReference type="Proteomes" id="UP000054632">
    <property type="component" value="Unassembled WGS sequence"/>
</dbReference>
<dbReference type="Proteomes" id="UP000054826">
    <property type="component" value="Unassembled WGS sequence"/>
</dbReference>
<dbReference type="EMBL" id="JYDV01000001">
    <property type="protein sequence ID" value="KRZ46146.1"/>
    <property type="molecule type" value="Genomic_DNA"/>
</dbReference>
<proteinExistence type="predicted"/>
<evidence type="ECO:0000313" key="5">
    <source>
        <dbReference type="Proteomes" id="UP000054632"/>
    </source>
</evidence>
<evidence type="ECO:0000313" key="2">
    <source>
        <dbReference type="EMBL" id="KRY78677.1"/>
    </source>
</evidence>
<dbReference type="EMBL" id="JYDU01000022">
    <property type="protein sequence ID" value="KRX98387.1"/>
    <property type="molecule type" value="Genomic_DNA"/>
</dbReference>
<evidence type="ECO:0000313" key="4">
    <source>
        <dbReference type="EMBL" id="KRZ46146.1"/>
    </source>
</evidence>
<dbReference type="Proteomes" id="UP000054815">
    <property type="component" value="Unassembled WGS sequence"/>
</dbReference>
<gene>
    <name evidence="2" type="ORF">T4A_12970</name>
    <name evidence="3" type="ORF">T4B_7216</name>
    <name evidence="4" type="ORF">T4C_11036</name>
    <name evidence="1" type="ORF">T4E_947</name>
</gene>
<organism evidence="3 6">
    <name type="scientific">Trichinella pseudospiralis</name>
    <name type="common">Parasitic roundworm</name>
    <dbReference type="NCBI Taxonomy" id="6337"/>
    <lineage>
        <taxon>Eukaryota</taxon>
        <taxon>Metazoa</taxon>
        <taxon>Ecdysozoa</taxon>
        <taxon>Nematoda</taxon>
        <taxon>Enoplea</taxon>
        <taxon>Dorylaimia</taxon>
        <taxon>Trichinellida</taxon>
        <taxon>Trichinellidae</taxon>
        <taxon>Trichinella</taxon>
    </lineage>
</organism>
<dbReference type="EMBL" id="JYDS01000002">
    <property type="protein sequence ID" value="KRZ34824.1"/>
    <property type="molecule type" value="Genomic_DNA"/>
</dbReference>
<evidence type="ECO:0000313" key="3">
    <source>
        <dbReference type="EMBL" id="KRZ34824.1"/>
    </source>
</evidence>
<dbReference type="EMBL" id="JYDR01000003">
    <property type="protein sequence ID" value="KRY78677.1"/>
    <property type="molecule type" value="Genomic_DNA"/>
</dbReference>
<reference evidence="5 6" key="1">
    <citation type="submission" date="2015-01" db="EMBL/GenBank/DDBJ databases">
        <title>Evolution of Trichinella species and genotypes.</title>
        <authorList>
            <person name="Korhonen P.K."/>
            <person name="Edoardo P."/>
            <person name="Giuseppe L.R."/>
            <person name="Gasser R.B."/>
        </authorList>
    </citation>
    <scope>NUCLEOTIDE SEQUENCE [LARGE SCALE GENOMIC DNA]</scope>
    <source>
        <strain evidence="2">ISS13</strain>
        <strain evidence="1">ISS141</strain>
        <strain evidence="4">ISS176</strain>
        <strain evidence="3">ISS588</strain>
    </source>
</reference>
<sequence length="80" mass="8881">MASCVSKITFHIQSSLNSCIQVSVNVGKIMHVRLVAQCCYCEKLSVFKLVMSLRFLTLENAGKEHVDITEPKSYGSTTNI</sequence>
<evidence type="ECO:0000313" key="6">
    <source>
        <dbReference type="Proteomes" id="UP000054805"/>
    </source>
</evidence>
<protein>
    <submittedName>
        <fullName evidence="3">Uncharacterized protein</fullName>
    </submittedName>
</protein>
<name>A0A0V1JIM5_TRIPS</name>
<accession>A0A0V1JIM5</accession>
<evidence type="ECO:0000313" key="1">
    <source>
        <dbReference type="EMBL" id="KRX98387.1"/>
    </source>
</evidence>
<keyword evidence="6" id="KW-1185">Reference proteome</keyword>
<comment type="caution">
    <text evidence="3">The sequence shown here is derived from an EMBL/GenBank/DDBJ whole genome shotgun (WGS) entry which is preliminary data.</text>
</comment>
<dbReference type="Proteomes" id="UP000054805">
    <property type="component" value="Unassembled WGS sequence"/>
</dbReference>
<dbReference type="AlphaFoldDB" id="A0A0V1JIM5"/>